<dbReference type="RefSeq" id="XP_031869812.1">
    <property type="nucleotide sequence ID" value="XM_032013212.1"/>
</dbReference>
<keyword evidence="2" id="KW-1185">Reference proteome</keyword>
<organism evidence="1 2">
    <name type="scientific">Venustampulla echinocandica</name>
    <dbReference type="NCBI Taxonomy" id="2656787"/>
    <lineage>
        <taxon>Eukaryota</taxon>
        <taxon>Fungi</taxon>
        <taxon>Dikarya</taxon>
        <taxon>Ascomycota</taxon>
        <taxon>Pezizomycotina</taxon>
        <taxon>Leotiomycetes</taxon>
        <taxon>Helotiales</taxon>
        <taxon>Pleuroascaceae</taxon>
        <taxon>Venustampulla</taxon>
    </lineage>
</organism>
<protein>
    <submittedName>
        <fullName evidence="1">Uncharacterized protein</fullName>
    </submittedName>
</protein>
<gene>
    <name evidence="1" type="ORF">BP5553_04589</name>
</gene>
<dbReference type="EMBL" id="NPIC01000003">
    <property type="protein sequence ID" value="RDL37156.1"/>
    <property type="molecule type" value="Genomic_DNA"/>
</dbReference>
<accession>A0A370TNR1</accession>
<evidence type="ECO:0000313" key="1">
    <source>
        <dbReference type="EMBL" id="RDL37156.1"/>
    </source>
</evidence>
<name>A0A370TNR1_9HELO</name>
<reference evidence="1 2" key="1">
    <citation type="journal article" date="2018" name="IMA Fungus">
        <title>IMA Genome-F 9: Draft genome sequence of Annulohypoxylon stygium, Aspergillus mulundensis, Berkeleyomyces basicola (syn. Thielaviopsis basicola), Ceratocystis smalleyi, two Cercospora beticola strains, Coleophoma cylindrospora, Fusarium fracticaudum, Phialophora cf. hyalina, and Morchella septimelata.</title>
        <authorList>
            <person name="Wingfield B.D."/>
            <person name="Bills G.F."/>
            <person name="Dong Y."/>
            <person name="Huang W."/>
            <person name="Nel W.J."/>
            <person name="Swalarsk-Parry B.S."/>
            <person name="Vaghefi N."/>
            <person name="Wilken P.M."/>
            <person name="An Z."/>
            <person name="de Beer Z.W."/>
            <person name="De Vos L."/>
            <person name="Chen L."/>
            <person name="Duong T.A."/>
            <person name="Gao Y."/>
            <person name="Hammerbacher A."/>
            <person name="Kikkert J.R."/>
            <person name="Li Y."/>
            <person name="Li H."/>
            <person name="Li K."/>
            <person name="Li Q."/>
            <person name="Liu X."/>
            <person name="Ma X."/>
            <person name="Naidoo K."/>
            <person name="Pethybridge S.J."/>
            <person name="Sun J."/>
            <person name="Steenkamp E.T."/>
            <person name="van der Nest M.A."/>
            <person name="van Wyk S."/>
            <person name="Wingfield M.J."/>
            <person name="Xiong C."/>
            <person name="Yue Q."/>
            <person name="Zhang X."/>
        </authorList>
    </citation>
    <scope>NUCLEOTIDE SEQUENCE [LARGE SCALE GENOMIC DNA]</scope>
    <source>
        <strain evidence="1 2">BP 5553</strain>
    </source>
</reference>
<sequence>MPDAKVKTQYLRTNISTVQCSSRMFIIATIPRINQEGETPLATAYFPTKHQPPLFIGPALITLNTRQAASSASPPRTRAMTALAIAIPAIAPVDNPPERSDFADAFEGVMEGIFEGVFDGVVFRDETELLDVVAADDRLEVVPLGTNVETVAPAEPRVTVPVLRDTWNRPIPE</sequence>
<dbReference type="AlphaFoldDB" id="A0A370TNR1"/>
<comment type="caution">
    <text evidence="1">The sequence shown here is derived from an EMBL/GenBank/DDBJ whole genome shotgun (WGS) entry which is preliminary data.</text>
</comment>
<proteinExistence type="predicted"/>
<dbReference type="GeneID" id="43597438"/>
<evidence type="ECO:0000313" key="2">
    <source>
        <dbReference type="Proteomes" id="UP000254866"/>
    </source>
</evidence>
<dbReference type="Proteomes" id="UP000254866">
    <property type="component" value="Unassembled WGS sequence"/>
</dbReference>